<dbReference type="InterPro" id="IPR000330">
    <property type="entry name" value="SNF2_N"/>
</dbReference>
<dbReference type="SUPFAM" id="SSF52540">
    <property type="entry name" value="P-loop containing nucleoside triphosphate hydrolases"/>
    <property type="match status" value="2"/>
</dbReference>
<dbReference type="Proteomes" id="UP001237642">
    <property type="component" value="Unassembled WGS sequence"/>
</dbReference>
<evidence type="ECO:0000259" key="8">
    <source>
        <dbReference type="PROSITE" id="PS51194"/>
    </source>
</evidence>
<keyword evidence="10" id="KW-1185">Reference proteome</keyword>
<keyword evidence="4 9" id="KW-0347">Helicase</keyword>
<dbReference type="InterPro" id="IPR001650">
    <property type="entry name" value="Helicase_C-like"/>
</dbReference>
<keyword evidence="5" id="KW-0067">ATP-binding</keyword>
<dbReference type="EMBL" id="JAUIZM010000008">
    <property type="protein sequence ID" value="KAK1369553.1"/>
    <property type="molecule type" value="Genomic_DNA"/>
</dbReference>
<comment type="subcellular location">
    <subcellularLocation>
        <location evidence="1">Nucleus</location>
    </subcellularLocation>
</comment>
<keyword evidence="3" id="KW-0378">Hydrolase</keyword>
<accession>A0AAD8HNL4</accession>
<keyword evidence="2" id="KW-0547">Nucleotide-binding</keyword>
<comment type="caution">
    <text evidence="9">The sequence shown here is derived from an EMBL/GenBank/DDBJ whole genome shotgun (WGS) entry which is preliminary data.</text>
</comment>
<dbReference type="InterPro" id="IPR049730">
    <property type="entry name" value="SNF2/RAD54-like_C"/>
</dbReference>
<proteinExistence type="predicted"/>
<dbReference type="GO" id="GO:0005634">
    <property type="term" value="C:nucleus"/>
    <property type="evidence" value="ECO:0007669"/>
    <property type="project" value="UniProtKB-SubCell"/>
</dbReference>
<dbReference type="PROSITE" id="PS51194">
    <property type="entry name" value="HELICASE_CTER"/>
    <property type="match status" value="1"/>
</dbReference>
<dbReference type="PROSITE" id="PS51192">
    <property type="entry name" value="HELICASE_ATP_BIND_1"/>
    <property type="match status" value="1"/>
</dbReference>
<feature type="domain" description="Helicase ATP-binding" evidence="7">
    <location>
        <begin position="352"/>
        <end position="531"/>
    </location>
</feature>
<organism evidence="9 10">
    <name type="scientific">Heracleum sosnowskyi</name>
    <dbReference type="NCBI Taxonomy" id="360622"/>
    <lineage>
        <taxon>Eukaryota</taxon>
        <taxon>Viridiplantae</taxon>
        <taxon>Streptophyta</taxon>
        <taxon>Embryophyta</taxon>
        <taxon>Tracheophyta</taxon>
        <taxon>Spermatophyta</taxon>
        <taxon>Magnoliopsida</taxon>
        <taxon>eudicotyledons</taxon>
        <taxon>Gunneridae</taxon>
        <taxon>Pentapetalae</taxon>
        <taxon>asterids</taxon>
        <taxon>campanulids</taxon>
        <taxon>Apiales</taxon>
        <taxon>Apiaceae</taxon>
        <taxon>Apioideae</taxon>
        <taxon>apioid superclade</taxon>
        <taxon>Tordylieae</taxon>
        <taxon>Tordyliinae</taxon>
        <taxon>Heracleum</taxon>
    </lineage>
</organism>
<dbReference type="InterPro" id="IPR027417">
    <property type="entry name" value="P-loop_NTPase"/>
</dbReference>
<name>A0AAD8HNL4_9APIA</name>
<dbReference type="GO" id="GO:0016787">
    <property type="term" value="F:hydrolase activity"/>
    <property type="evidence" value="ECO:0007669"/>
    <property type="project" value="UniProtKB-KW"/>
</dbReference>
<dbReference type="GO" id="GO:0005524">
    <property type="term" value="F:ATP binding"/>
    <property type="evidence" value="ECO:0007669"/>
    <property type="project" value="UniProtKB-KW"/>
</dbReference>
<evidence type="ECO:0000256" key="4">
    <source>
        <dbReference type="ARBA" id="ARBA00022806"/>
    </source>
</evidence>
<keyword evidence="6" id="KW-0539">Nucleus</keyword>
<evidence type="ECO:0000259" key="7">
    <source>
        <dbReference type="PROSITE" id="PS51192"/>
    </source>
</evidence>
<dbReference type="SMART" id="SM00490">
    <property type="entry name" value="HELICc"/>
    <property type="match status" value="1"/>
</dbReference>
<reference evidence="9" key="2">
    <citation type="submission" date="2023-05" db="EMBL/GenBank/DDBJ databases">
        <authorList>
            <person name="Schelkunov M.I."/>
        </authorList>
    </citation>
    <scope>NUCLEOTIDE SEQUENCE</scope>
    <source>
        <strain evidence="9">Hsosn_3</strain>
        <tissue evidence="9">Leaf</tissue>
    </source>
</reference>
<dbReference type="AlphaFoldDB" id="A0AAD8HNL4"/>
<evidence type="ECO:0000313" key="10">
    <source>
        <dbReference type="Proteomes" id="UP001237642"/>
    </source>
</evidence>
<dbReference type="PANTHER" id="PTHR45821">
    <property type="entry name" value="SNF2 DOMAIN-CONTAINING PROTEIN CLASSY 2-RELATED"/>
    <property type="match status" value="1"/>
</dbReference>
<sequence>MMESATQRLQNVFGTAPISPSFQQSPRSDFYSTGRKRMRINEDKGYSNSLKADTSVECREADYVQNLESGKYGSVTEDIKVLLERGMDLLKPNYAMYPDLLYRCHDKSSINEATKQLAVFVNLDDDCVYEGMKPAPVLIIDSDEDEPVNQSSWCQYEGVHLPMPASGPLILEPLKVEYPQSQTWVDDETLANETEVRKDKGQYVGIEDDMLEDEQFDDNCDGLADIWTEMTFALECSKEAPVPSAGDNFEEDEDDCEHSFILKDDIGYVCRICGVIQKKIETIIEYQYAKNTKNSRTYWYEGRNGRDGEISEDLPVGLPEEDFTATELYAHPRHSKKMRPHQIEGFNFLVRNLVTENPGGCILAHAPGSGKTFMIISFIQSFMAKYPFARPLIILPKGIMQIWKREFLLWQVDVIPLLDFYSVKADGRVQQLEVLKQWAGERSILFLGYQQFSSIVRDDDTGKTTTACQEILLTHPSLLILDEGHTPRNEETAMLAALEKVKTPRKVVLSGTLYQNHVKEVFNILNLVRPKFLRMETSKIIKKRILSRVSSSKRGNMFKKGDNEFYELVEQCLVKDDNLKRRALIIQELREMTCKVLHYYKGDFLDELPGLYDFTVFLNLSHRQKREVVALKKYKGKFKISSGGSALYVHPELFSLPRAHEDKDKVDQTKVDEVLESLDVKEGVKAKFYLNMLRLCESSGEKLLVFSQYLPPLKFLERLTVKFKGWSLGKEIFVITGQTNSEVREREILVDIFNSSPDAKVFFGSIKACGEGISLVGASRIIILDVHLNPSVSRQAIGRAFRPGQTKKVYTYRLVAAGSPEEEDHNTSFRKESISKLWFEWNESCGPQDLQLETADVKDCGDEFLETPWLNQDVVSLYKR</sequence>
<evidence type="ECO:0000256" key="3">
    <source>
        <dbReference type="ARBA" id="ARBA00022801"/>
    </source>
</evidence>
<dbReference type="InterPro" id="IPR044567">
    <property type="entry name" value="CLSY/DRD1"/>
</dbReference>
<evidence type="ECO:0000256" key="1">
    <source>
        <dbReference type="ARBA" id="ARBA00004123"/>
    </source>
</evidence>
<gene>
    <name evidence="9" type="ORF">POM88_035645</name>
</gene>
<dbReference type="GO" id="GO:0080188">
    <property type="term" value="P:gene silencing by siRNA-directed DNA methylation"/>
    <property type="evidence" value="ECO:0007669"/>
    <property type="project" value="InterPro"/>
</dbReference>
<evidence type="ECO:0000313" key="9">
    <source>
        <dbReference type="EMBL" id="KAK1369553.1"/>
    </source>
</evidence>
<feature type="domain" description="Helicase C-terminal" evidence="8">
    <location>
        <begin position="688"/>
        <end position="858"/>
    </location>
</feature>
<dbReference type="InterPro" id="IPR014001">
    <property type="entry name" value="Helicase_ATP-bd"/>
</dbReference>
<dbReference type="PANTHER" id="PTHR45821:SF1">
    <property type="entry name" value="ATP-DEPENDENT HELICASE FAMILY PROTEIN-RELATED"/>
    <property type="match status" value="1"/>
</dbReference>
<evidence type="ECO:0000256" key="6">
    <source>
        <dbReference type="ARBA" id="ARBA00023242"/>
    </source>
</evidence>
<protein>
    <submittedName>
        <fullName evidence="9">SNF2 domain-containing protein / helicase domain-containing protein</fullName>
    </submittedName>
</protein>
<dbReference type="InterPro" id="IPR038718">
    <property type="entry name" value="SNF2-like_sf"/>
</dbReference>
<reference evidence="9" key="1">
    <citation type="submission" date="2023-02" db="EMBL/GenBank/DDBJ databases">
        <title>Genome of toxic invasive species Heracleum sosnowskyi carries increased number of genes despite the absence of recent whole-genome duplications.</title>
        <authorList>
            <person name="Schelkunov M."/>
            <person name="Shtratnikova V."/>
            <person name="Makarenko M."/>
            <person name="Klepikova A."/>
            <person name="Omelchenko D."/>
            <person name="Novikova G."/>
            <person name="Obukhova E."/>
            <person name="Bogdanov V."/>
            <person name="Penin A."/>
            <person name="Logacheva M."/>
        </authorList>
    </citation>
    <scope>NUCLEOTIDE SEQUENCE</scope>
    <source>
        <strain evidence="9">Hsosn_3</strain>
        <tissue evidence="9">Leaf</tissue>
    </source>
</reference>
<dbReference type="GO" id="GO:0004386">
    <property type="term" value="F:helicase activity"/>
    <property type="evidence" value="ECO:0007669"/>
    <property type="project" value="UniProtKB-KW"/>
</dbReference>
<dbReference type="CDD" id="cd18793">
    <property type="entry name" value="SF2_C_SNF"/>
    <property type="match status" value="1"/>
</dbReference>
<dbReference type="Gene3D" id="3.40.50.300">
    <property type="entry name" value="P-loop containing nucleotide triphosphate hydrolases"/>
    <property type="match status" value="1"/>
</dbReference>
<dbReference type="Pfam" id="PF00176">
    <property type="entry name" value="SNF2-rel_dom"/>
    <property type="match status" value="1"/>
</dbReference>
<dbReference type="Pfam" id="PF00271">
    <property type="entry name" value="Helicase_C"/>
    <property type="match status" value="1"/>
</dbReference>
<evidence type="ECO:0000256" key="2">
    <source>
        <dbReference type="ARBA" id="ARBA00022741"/>
    </source>
</evidence>
<dbReference type="Gene3D" id="3.40.50.10810">
    <property type="entry name" value="Tandem AAA-ATPase domain"/>
    <property type="match status" value="1"/>
</dbReference>
<dbReference type="SMART" id="SM00487">
    <property type="entry name" value="DEXDc"/>
    <property type="match status" value="1"/>
</dbReference>
<evidence type="ECO:0000256" key="5">
    <source>
        <dbReference type="ARBA" id="ARBA00022840"/>
    </source>
</evidence>